<reference evidence="1 2" key="1">
    <citation type="journal article" date="2022" name="Plant J.">
        <title>Chromosome-level genome of Camellia lanceoleosa provides a valuable resource for understanding genome evolution and self-incompatibility.</title>
        <authorList>
            <person name="Gong W."/>
            <person name="Xiao S."/>
            <person name="Wang L."/>
            <person name="Liao Z."/>
            <person name="Chang Y."/>
            <person name="Mo W."/>
            <person name="Hu G."/>
            <person name="Li W."/>
            <person name="Zhao G."/>
            <person name="Zhu H."/>
            <person name="Hu X."/>
            <person name="Ji K."/>
            <person name="Xiang X."/>
            <person name="Song Q."/>
            <person name="Yuan D."/>
            <person name="Jin S."/>
            <person name="Zhang L."/>
        </authorList>
    </citation>
    <scope>NUCLEOTIDE SEQUENCE [LARGE SCALE GENOMIC DNA]</scope>
    <source>
        <strain evidence="1">SQ_2022a</strain>
    </source>
</reference>
<dbReference type="Proteomes" id="UP001060215">
    <property type="component" value="Chromosome 9"/>
</dbReference>
<organism evidence="1 2">
    <name type="scientific">Camellia lanceoleosa</name>
    <dbReference type="NCBI Taxonomy" id="1840588"/>
    <lineage>
        <taxon>Eukaryota</taxon>
        <taxon>Viridiplantae</taxon>
        <taxon>Streptophyta</taxon>
        <taxon>Embryophyta</taxon>
        <taxon>Tracheophyta</taxon>
        <taxon>Spermatophyta</taxon>
        <taxon>Magnoliopsida</taxon>
        <taxon>eudicotyledons</taxon>
        <taxon>Gunneridae</taxon>
        <taxon>Pentapetalae</taxon>
        <taxon>asterids</taxon>
        <taxon>Ericales</taxon>
        <taxon>Theaceae</taxon>
        <taxon>Camellia</taxon>
    </lineage>
</organism>
<evidence type="ECO:0000313" key="1">
    <source>
        <dbReference type="EMBL" id="KAI8003849.1"/>
    </source>
</evidence>
<keyword evidence="2" id="KW-1185">Reference proteome</keyword>
<proteinExistence type="predicted"/>
<comment type="caution">
    <text evidence="1">The sequence shown here is derived from an EMBL/GenBank/DDBJ whole genome shotgun (WGS) entry which is preliminary data.</text>
</comment>
<protein>
    <submittedName>
        <fullName evidence="1">RNA polymerase II transcriptional coactivator KELP</fullName>
    </submittedName>
</protein>
<accession>A0ACC0GT56</accession>
<evidence type="ECO:0000313" key="2">
    <source>
        <dbReference type="Proteomes" id="UP001060215"/>
    </source>
</evidence>
<gene>
    <name evidence="1" type="ORF">LOK49_LG08G02313</name>
</gene>
<dbReference type="EMBL" id="CM045766">
    <property type="protein sequence ID" value="KAI8003849.1"/>
    <property type="molecule type" value="Genomic_DNA"/>
</dbReference>
<name>A0ACC0GT56_9ERIC</name>
<sequence length="110" mass="12791">MVIEILKDADLEEATDLKVRTMVAERLRIDLSHLDHKWLVRGVVELFGFFGRRQSRRTNQRGGRTRTRVETSTVLSTIRDQDAITFFACPDEERIIVFAFEDTGQYSLKT</sequence>